<keyword evidence="7" id="KW-0653">Protein transport</keyword>
<dbReference type="AlphaFoldDB" id="A0A081N426"/>
<proteinExistence type="inferred from homology"/>
<comment type="similarity">
    <text evidence="2 7">Belongs to the ExbD/TolR family.</text>
</comment>
<dbReference type="Gene3D" id="3.30.420.270">
    <property type="match status" value="1"/>
</dbReference>
<dbReference type="OrthoDB" id="9793581at2"/>
<dbReference type="EMBL" id="JOKH01000009">
    <property type="protein sequence ID" value="KEQ13199.1"/>
    <property type="molecule type" value="Genomic_DNA"/>
</dbReference>
<keyword evidence="10" id="KW-1185">Reference proteome</keyword>
<evidence type="ECO:0000256" key="4">
    <source>
        <dbReference type="ARBA" id="ARBA00022692"/>
    </source>
</evidence>
<dbReference type="Pfam" id="PF02472">
    <property type="entry name" value="ExbD"/>
    <property type="match status" value="1"/>
</dbReference>
<dbReference type="Proteomes" id="UP000028073">
    <property type="component" value="Unassembled WGS sequence"/>
</dbReference>
<evidence type="ECO:0000256" key="5">
    <source>
        <dbReference type="ARBA" id="ARBA00022989"/>
    </source>
</evidence>
<evidence type="ECO:0000256" key="1">
    <source>
        <dbReference type="ARBA" id="ARBA00004162"/>
    </source>
</evidence>
<protein>
    <submittedName>
        <fullName evidence="9">Biopolymer transporter ExbD</fullName>
    </submittedName>
</protein>
<dbReference type="eggNOG" id="COG0848">
    <property type="taxonomic scope" value="Bacteria"/>
</dbReference>
<dbReference type="InterPro" id="IPR003400">
    <property type="entry name" value="ExbD"/>
</dbReference>
<reference evidence="9 10" key="1">
    <citation type="submission" date="2014-06" db="EMBL/GenBank/DDBJ databases">
        <title>Whole Genome Sequences of Three Symbiotic Endozoicomonas Bacteria.</title>
        <authorList>
            <person name="Neave M.J."/>
            <person name="Apprill A."/>
            <person name="Voolstra C.R."/>
        </authorList>
    </citation>
    <scope>NUCLEOTIDE SEQUENCE [LARGE SCALE GENOMIC DNA]</scope>
    <source>
        <strain evidence="9 10">DSM 25634</strain>
    </source>
</reference>
<organism evidence="9 10">
    <name type="scientific">Endozoicomonas numazuensis</name>
    <dbReference type="NCBI Taxonomy" id="1137799"/>
    <lineage>
        <taxon>Bacteria</taxon>
        <taxon>Pseudomonadati</taxon>
        <taxon>Pseudomonadota</taxon>
        <taxon>Gammaproteobacteria</taxon>
        <taxon>Oceanospirillales</taxon>
        <taxon>Endozoicomonadaceae</taxon>
        <taxon>Endozoicomonas</taxon>
    </lineage>
</organism>
<comment type="subcellular location">
    <subcellularLocation>
        <location evidence="1">Cell membrane</location>
        <topology evidence="1">Single-pass membrane protein</topology>
    </subcellularLocation>
    <subcellularLocation>
        <location evidence="7">Cell membrane</location>
        <topology evidence="7">Single-pass type II membrane protein</topology>
    </subcellularLocation>
</comment>
<accession>A0A081N426</accession>
<evidence type="ECO:0000256" key="2">
    <source>
        <dbReference type="ARBA" id="ARBA00005811"/>
    </source>
</evidence>
<dbReference type="GO" id="GO:0005886">
    <property type="term" value="C:plasma membrane"/>
    <property type="evidence" value="ECO:0007669"/>
    <property type="project" value="UniProtKB-SubCell"/>
</dbReference>
<name>A0A081N426_9GAMM</name>
<dbReference type="GO" id="GO:0015031">
    <property type="term" value="P:protein transport"/>
    <property type="evidence" value="ECO:0007669"/>
    <property type="project" value="UniProtKB-KW"/>
</dbReference>
<feature type="transmembrane region" description="Helical" evidence="8">
    <location>
        <begin position="12"/>
        <end position="31"/>
    </location>
</feature>
<sequence length="142" mass="15528">MKFRRQSREEVSLNLTPLIDVVFLLLIFFMVSTTFTKETQLAIDLPEASGEQRESVEKTQVEITISREGDFAVNGKSLVNSSLDTLKNALAKVSEGDSALPLIITADAKTPYQSVVTAMDAAGQLGFANLSMTTRKPVESEQ</sequence>
<gene>
    <name evidence="9" type="ORF">GZ78_27085</name>
</gene>
<keyword evidence="5 8" id="KW-1133">Transmembrane helix</keyword>
<keyword evidence="3" id="KW-1003">Cell membrane</keyword>
<evidence type="ECO:0000256" key="8">
    <source>
        <dbReference type="SAM" id="Phobius"/>
    </source>
</evidence>
<keyword evidence="4 7" id="KW-0812">Transmembrane</keyword>
<dbReference type="PANTHER" id="PTHR30558">
    <property type="entry name" value="EXBD MEMBRANE COMPONENT OF PMF-DRIVEN MACROMOLECULE IMPORT SYSTEM"/>
    <property type="match status" value="1"/>
</dbReference>
<evidence type="ECO:0000256" key="3">
    <source>
        <dbReference type="ARBA" id="ARBA00022475"/>
    </source>
</evidence>
<evidence type="ECO:0000313" key="9">
    <source>
        <dbReference type="EMBL" id="KEQ13199.1"/>
    </source>
</evidence>
<dbReference type="GO" id="GO:0022857">
    <property type="term" value="F:transmembrane transporter activity"/>
    <property type="evidence" value="ECO:0007669"/>
    <property type="project" value="InterPro"/>
</dbReference>
<keyword evidence="6 8" id="KW-0472">Membrane</keyword>
<evidence type="ECO:0000313" key="10">
    <source>
        <dbReference type="Proteomes" id="UP000028073"/>
    </source>
</evidence>
<keyword evidence="7" id="KW-0813">Transport</keyword>
<comment type="caution">
    <text evidence="9">The sequence shown here is derived from an EMBL/GenBank/DDBJ whole genome shotgun (WGS) entry which is preliminary data.</text>
</comment>
<evidence type="ECO:0000256" key="6">
    <source>
        <dbReference type="ARBA" id="ARBA00023136"/>
    </source>
</evidence>
<evidence type="ECO:0000256" key="7">
    <source>
        <dbReference type="RuleBase" id="RU003879"/>
    </source>
</evidence>
<dbReference type="PANTHER" id="PTHR30558:SF3">
    <property type="entry name" value="BIOPOLYMER TRANSPORT PROTEIN EXBD-RELATED"/>
    <property type="match status" value="1"/>
</dbReference>
<dbReference type="RefSeq" id="WP_034842461.1">
    <property type="nucleotide sequence ID" value="NZ_JOKH01000009.1"/>
</dbReference>
<dbReference type="STRING" id="1137799.GZ78_27085"/>